<gene>
    <name evidence="10" type="ORF">GCM10011379_21120</name>
</gene>
<evidence type="ECO:0000256" key="5">
    <source>
        <dbReference type="ARBA" id="ARBA00023136"/>
    </source>
</evidence>
<dbReference type="SUPFAM" id="SSF56935">
    <property type="entry name" value="Porins"/>
    <property type="match status" value="1"/>
</dbReference>
<name>A0A917MVT6_9BACT</name>
<comment type="similarity">
    <text evidence="7">Belongs to the TonB-dependent receptor family.</text>
</comment>
<evidence type="ECO:0000256" key="2">
    <source>
        <dbReference type="ARBA" id="ARBA00022448"/>
    </source>
</evidence>
<dbReference type="InterPro" id="IPR039426">
    <property type="entry name" value="TonB-dep_rcpt-like"/>
</dbReference>
<evidence type="ECO:0000313" key="11">
    <source>
        <dbReference type="Proteomes" id="UP000627292"/>
    </source>
</evidence>
<accession>A0A917MVT6</accession>
<keyword evidence="4 7" id="KW-0812">Transmembrane</keyword>
<dbReference type="NCBIfam" id="TIGR04057">
    <property type="entry name" value="SusC_RagA_signa"/>
    <property type="match status" value="1"/>
</dbReference>
<dbReference type="GO" id="GO:0009279">
    <property type="term" value="C:cell outer membrane"/>
    <property type="evidence" value="ECO:0007669"/>
    <property type="project" value="UniProtKB-SubCell"/>
</dbReference>
<dbReference type="Gene3D" id="2.60.40.1120">
    <property type="entry name" value="Carboxypeptidase-like, regulatory domain"/>
    <property type="match status" value="1"/>
</dbReference>
<dbReference type="NCBIfam" id="TIGR04056">
    <property type="entry name" value="OMP_RagA_SusC"/>
    <property type="match status" value="1"/>
</dbReference>
<feature type="transmembrane region" description="Helical" evidence="8">
    <location>
        <begin position="51"/>
        <end position="71"/>
    </location>
</feature>
<evidence type="ECO:0000256" key="3">
    <source>
        <dbReference type="ARBA" id="ARBA00022452"/>
    </source>
</evidence>
<dbReference type="InterPro" id="IPR036942">
    <property type="entry name" value="Beta-barrel_TonB_sf"/>
</dbReference>
<dbReference type="EMBL" id="BMIB01000002">
    <property type="protein sequence ID" value="GGH66690.1"/>
    <property type="molecule type" value="Genomic_DNA"/>
</dbReference>
<dbReference type="InterPro" id="IPR008969">
    <property type="entry name" value="CarboxyPept-like_regulatory"/>
</dbReference>
<dbReference type="InterPro" id="IPR023996">
    <property type="entry name" value="TonB-dep_OMP_SusC/RagA"/>
</dbReference>
<dbReference type="Gene3D" id="2.170.130.10">
    <property type="entry name" value="TonB-dependent receptor, plug domain"/>
    <property type="match status" value="1"/>
</dbReference>
<evidence type="ECO:0000256" key="8">
    <source>
        <dbReference type="SAM" id="Phobius"/>
    </source>
</evidence>
<reference evidence="10" key="1">
    <citation type="journal article" date="2014" name="Int. J. Syst. Evol. Microbiol.">
        <title>Complete genome sequence of Corynebacterium casei LMG S-19264T (=DSM 44701T), isolated from a smear-ripened cheese.</title>
        <authorList>
            <consortium name="US DOE Joint Genome Institute (JGI-PGF)"/>
            <person name="Walter F."/>
            <person name="Albersmeier A."/>
            <person name="Kalinowski J."/>
            <person name="Ruckert C."/>
        </authorList>
    </citation>
    <scope>NUCLEOTIDE SEQUENCE</scope>
    <source>
        <strain evidence="10">CGMCC 1.15290</strain>
    </source>
</reference>
<dbReference type="SUPFAM" id="SSF49464">
    <property type="entry name" value="Carboxypeptidase regulatory domain-like"/>
    <property type="match status" value="1"/>
</dbReference>
<keyword evidence="2 7" id="KW-0813">Transport</keyword>
<keyword evidence="6 7" id="KW-0998">Cell outer membrane</keyword>
<dbReference type="Pfam" id="PF07715">
    <property type="entry name" value="Plug"/>
    <property type="match status" value="1"/>
</dbReference>
<dbReference type="Proteomes" id="UP000627292">
    <property type="component" value="Unassembled WGS sequence"/>
</dbReference>
<dbReference type="Pfam" id="PF13715">
    <property type="entry name" value="CarbopepD_reg_2"/>
    <property type="match status" value="1"/>
</dbReference>
<reference evidence="10" key="2">
    <citation type="submission" date="2020-09" db="EMBL/GenBank/DDBJ databases">
        <authorList>
            <person name="Sun Q."/>
            <person name="Zhou Y."/>
        </authorList>
    </citation>
    <scope>NUCLEOTIDE SEQUENCE</scope>
    <source>
        <strain evidence="10">CGMCC 1.15290</strain>
    </source>
</reference>
<keyword evidence="11" id="KW-1185">Reference proteome</keyword>
<evidence type="ECO:0000256" key="4">
    <source>
        <dbReference type="ARBA" id="ARBA00022692"/>
    </source>
</evidence>
<comment type="caution">
    <text evidence="10">The sequence shown here is derived from an EMBL/GenBank/DDBJ whole genome shotgun (WGS) entry which is preliminary data.</text>
</comment>
<keyword evidence="3 7" id="KW-1134">Transmembrane beta strand</keyword>
<dbReference type="InterPro" id="IPR023997">
    <property type="entry name" value="TonB-dep_OMP_SusC/RagA_CS"/>
</dbReference>
<comment type="subcellular location">
    <subcellularLocation>
        <location evidence="1 7">Cell outer membrane</location>
        <topology evidence="1 7">Multi-pass membrane protein</topology>
    </subcellularLocation>
</comment>
<proteinExistence type="inferred from homology"/>
<evidence type="ECO:0000256" key="7">
    <source>
        <dbReference type="PROSITE-ProRule" id="PRU01360"/>
    </source>
</evidence>
<evidence type="ECO:0000313" key="10">
    <source>
        <dbReference type="EMBL" id="GGH66690.1"/>
    </source>
</evidence>
<evidence type="ECO:0000259" key="9">
    <source>
        <dbReference type="Pfam" id="PF07715"/>
    </source>
</evidence>
<organism evidence="10 11">
    <name type="scientific">Filimonas zeae</name>
    <dbReference type="NCBI Taxonomy" id="1737353"/>
    <lineage>
        <taxon>Bacteria</taxon>
        <taxon>Pseudomonadati</taxon>
        <taxon>Bacteroidota</taxon>
        <taxon>Chitinophagia</taxon>
        <taxon>Chitinophagales</taxon>
        <taxon>Chitinophagaceae</taxon>
        <taxon>Filimonas</taxon>
    </lineage>
</organism>
<dbReference type="PROSITE" id="PS52016">
    <property type="entry name" value="TONB_DEPENDENT_REC_3"/>
    <property type="match status" value="1"/>
</dbReference>
<keyword evidence="8" id="KW-1133">Transmembrane helix</keyword>
<dbReference type="InterPro" id="IPR037066">
    <property type="entry name" value="Plug_dom_sf"/>
</dbReference>
<dbReference type="AlphaFoldDB" id="A0A917MVT6"/>
<sequence length="1245" mass="138158">MKTKPEVLRTPPGKFSCSNLLCEHYILTTKHMQFMQKSAWRLCYAWCEQQSLIKILLVMKLIVVLLLTTAFQVQAVGFSQSVTFSGKNQSLKSLFAVIENQTGYVVWGKREVLEKTHPVTIAATDMALADFINLILKDQPVNYKIADKTIILFKKATGKSLPVSASSTTVLQAAPAPPVTGQVTDSSGNPMIGAVITVKGKPRITATTDVKGFFFIAAVEGDILVVSYVGYTSTTYKISNETLNPVIVLKGFVYRIEDVSVASTGYQRIPKERITGSFEVIDSKLFNRNPGTNIINRLDGIATSILINKGFPKTDNVLASGLFSIRGNSTLSPGSGGTDLRTSPFAPLVVVDNFPYDGNVNNINPNDIESITLLKDAAAGSIWGARAGNGVIVITTKKGAFNQPLRVSVNANVNVGNKPNLYYLPNMNLSDFIDGEMLLFNNGAYDYQLNSADAYRYGKTPVVQILKKQRDGVLTPAAAAQQINAYRNIDSRDDYLKYVYRKSVRQQYALSVSGGSNQVNYLISGGYDKSRDNLLSDYERYSLRMNTVMKPIKNLEIQAQILYTNTVTHKPSANQANSPEYQLSYTSYPYLRLVDKNGNAAVTDIVGYDPVFRDTAGNGRLLDWSYSLLNDMHQTSTTNNLQDVLLNLGISYRINRILSASVNYQHERSPRREVDSRGVNSYETRNTINYHSDWRGANVVRGIPVGDMLTNLNVNLRSNTARAQLNINNTWEKLELNAIAGGEIKEAASDLQSYNVWGYNPNTLTQGNVDYVTPHAVLNGMDGYQTTVNTGTLGGVNNRFVSVFGNGALTYNRRYVLSLSIRNDAANLFGVEIRKRWQPQWSSGLAWNISNEPFYKVGILPYLKLRGSFGYQGNVNNSNAAFTIISYQGSPNAITQQLYGTISKPPNNGLRWERVGMLNIGVDFGFKNNRVSGSVEYYDKRSTNLIAPTPLDPTTGFNTLDQNSANLHGYGTDITLNTINIRQHHFQWVTNVLFSYNRNKVSKYLLPATDATSYLTFGALTGSQLNAMEGKDAYGLYAYKWAGLDPATGAPRGYVNGEPSTDYYSLNYGSINDLDYHGSATPVCYGAVRNTFTWKAFSVSANLQYQLGFKFIRPAMDYSKTFSPFSGARYGNKEFSQRWQKPGDEKLTNVPAFIYPLDSNRDLFYAYNSVNVVKGDHIRLQDIVVEYNMDKKLFRFRSLRIYATVDNVGILWRANKYGIDPAYGALGNNAVPPSRSYTLGITAGF</sequence>
<keyword evidence="5 7" id="KW-0472">Membrane</keyword>
<protein>
    <submittedName>
        <fullName evidence="10">SusC/RagA family TonB-linked outer membrane protein</fullName>
    </submittedName>
</protein>
<evidence type="ECO:0000256" key="6">
    <source>
        <dbReference type="ARBA" id="ARBA00023237"/>
    </source>
</evidence>
<feature type="domain" description="TonB-dependent receptor plug" evidence="9">
    <location>
        <begin position="271"/>
        <end position="391"/>
    </location>
</feature>
<dbReference type="InterPro" id="IPR012910">
    <property type="entry name" value="Plug_dom"/>
</dbReference>
<dbReference type="Gene3D" id="2.40.170.20">
    <property type="entry name" value="TonB-dependent receptor, beta-barrel domain"/>
    <property type="match status" value="1"/>
</dbReference>
<evidence type="ECO:0000256" key="1">
    <source>
        <dbReference type="ARBA" id="ARBA00004571"/>
    </source>
</evidence>